<feature type="compositionally biased region" description="Polar residues" evidence="2">
    <location>
        <begin position="517"/>
        <end position="531"/>
    </location>
</feature>
<sequence>MHLTIKRFMPIIIKRHSGENPQEVVERGAGEVPETNLSNASTTEAKCRFKKFLAAMRFKKATTVQSATQTDLLPGESVVAQEEKVLNVYGPNLILRFGLKESNARDSLAQLYNILDEQIEQLKKFIDVWNNQRTSLVKWKLKKCFCIAKLRKIMKVFKSMQKSISKSKTMEDLVAALVKLAQKHKKLVDEQEKHIKNKKWCSFFEKNEKLFPICMEQVINIVYGQLFAQYECYQKLGQLFKIVVDRNPDLNQKTMKKLEIFKHLTKDIPFIKVDEKLEDQGQGCVDSEVATPALLTEIDFPTIGDNLDVIVQANGNQEVNADIERAEGDVIDDADGGDEEVTARSIQISEQMEVLSNLDLLSFEADDDWPSYEEGDELPSLELGDDLPIPPPPPDLFDDDEDESTFEPDTTEDVMEVNIDGTLVANEPHVLNQSPEIQGQEEAVEQDKKDDQLDEKMSSHRNEEKSITQKENINPESGLKENVLDEPTEHIGATKVSTIRQGADTRESALQNIKSNYNPLSFGETTPNTFNNEKDTTPDVSCQNIAMMPQRVSRRDFRPDTATSCREKSDSNDPHSLRGLKRLHINPIENTYNENGVDVDKKLRIQGVFLEKECEFNQEVTKLKGHIKPLIEEMNKLQQDNSNLKLQIDEYLKKFSADSWIDKSCLETEEKFKGCVDYGNVISDAKINAFTSRMYSQMEERGTKSRSPKSRDEEKVGPTDGLGHCQNDDEEQQYEMWERMVAIIDEGAPSIIKRLESDIFNVDRIVKASRLINKLFKLIYERCKEWEKLRSSWCISKSRADRRRCEILNQLEEERQSFEDHKQILGQLRRQSLANVLR</sequence>
<feature type="region of interest" description="Disordered" evidence="2">
    <location>
        <begin position="517"/>
        <end position="538"/>
    </location>
</feature>
<evidence type="ECO:0000256" key="1">
    <source>
        <dbReference type="SAM" id="Coils"/>
    </source>
</evidence>
<feature type="region of interest" description="Disordered" evidence="2">
    <location>
        <begin position="698"/>
        <end position="728"/>
    </location>
</feature>
<dbReference type="EMBL" id="JAEOAQ010000005">
    <property type="protein sequence ID" value="KAG5418452.1"/>
    <property type="molecule type" value="Genomic_DNA"/>
</dbReference>
<protein>
    <submittedName>
        <fullName evidence="3">Uncharacterized protein</fullName>
    </submittedName>
</protein>
<keyword evidence="1" id="KW-0175">Coiled coil</keyword>
<dbReference type="AlphaFoldDB" id="A0A8H7ZAV4"/>
<feature type="region of interest" description="Disordered" evidence="2">
    <location>
        <begin position="432"/>
        <end position="480"/>
    </location>
</feature>
<dbReference type="RefSeq" id="XP_067547568.1">
    <property type="nucleotide sequence ID" value="XM_067693003.1"/>
</dbReference>
<reference evidence="3 4" key="1">
    <citation type="submission" date="2020-12" db="EMBL/GenBank/DDBJ databases">
        <title>Effect of drift, selection, and recombination on the evolution of hybrid genomes in Candida yeast pathogens.</title>
        <authorList>
            <person name="Mixao V."/>
            <person name="Ksiezopolska E."/>
            <person name="Saus E."/>
            <person name="Boekhout T."/>
            <person name="Gacser A."/>
            <person name="Gabaldon T."/>
        </authorList>
    </citation>
    <scope>NUCLEOTIDE SEQUENCE [LARGE SCALE GENOMIC DNA]</scope>
    <source>
        <strain evidence="3 4">BP57</strain>
    </source>
</reference>
<feature type="compositionally biased region" description="Acidic residues" evidence="2">
    <location>
        <begin position="367"/>
        <end position="385"/>
    </location>
</feature>
<feature type="compositionally biased region" description="Acidic residues" evidence="2">
    <location>
        <begin position="396"/>
        <end position="413"/>
    </location>
</feature>
<evidence type="ECO:0000313" key="4">
    <source>
        <dbReference type="Proteomes" id="UP000669133"/>
    </source>
</evidence>
<feature type="coiled-coil region" evidence="1">
    <location>
        <begin position="627"/>
        <end position="654"/>
    </location>
</feature>
<feature type="compositionally biased region" description="Basic and acidic residues" evidence="2">
    <location>
        <begin position="553"/>
        <end position="576"/>
    </location>
</feature>
<comment type="caution">
    <text evidence="3">The sequence shown here is derived from an EMBL/GenBank/DDBJ whole genome shotgun (WGS) entry which is preliminary data.</text>
</comment>
<gene>
    <name evidence="3" type="ORF">I9W82_003980</name>
</gene>
<evidence type="ECO:0000256" key="2">
    <source>
        <dbReference type="SAM" id="MobiDB-lite"/>
    </source>
</evidence>
<name>A0A8H7ZAV4_9ASCO</name>
<feature type="compositionally biased region" description="Basic and acidic residues" evidence="2">
    <location>
        <begin position="698"/>
        <end position="717"/>
    </location>
</feature>
<proteinExistence type="predicted"/>
<keyword evidence="4" id="KW-1185">Reference proteome</keyword>
<feature type="region of interest" description="Disordered" evidence="2">
    <location>
        <begin position="553"/>
        <end position="578"/>
    </location>
</feature>
<dbReference type="GeneID" id="93652609"/>
<accession>A0A8H7ZAV4</accession>
<organism evidence="3 4">
    <name type="scientific">Candida metapsilosis</name>
    <dbReference type="NCBI Taxonomy" id="273372"/>
    <lineage>
        <taxon>Eukaryota</taxon>
        <taxon>Fungi</taxon>
        <taxon>Dikarya</taxon>
        <taxon>Ascomycota</taxon>
        <taxon>Saccharomycotina</taxon>
        <taxon>Pichiomycetes</taxon>
        <taxon>Debaryomycetaceae</taxon>
        <taxon>Candida/Lodderomyces clade</taxon>
        <taxon>Candida</taxon>
    </lineage>
</organism>
<feature type="compositionally biased region" description="Basic and acidic residues" evidence="2">
    <location>
        <begin position="445"/>
        <end position="468"/>
    </location>
</feature>
<feature type="region of interest" description="Disordered" evidence="2">
    <location>
        <begin position="367"/>
        <end position="413"/>
    </location>
</feature>
<evidence type="ECO:0000313" key="3">
    <source>
        <dbReference type="EMBL" id="KAG5418452.1"/>
    </source>
</evidence>
<dbReference type="Proteomes" id="UP000669133">
    <property type="component" value="Unassembled WGS sequence"/>
</dbReference>
<dbReference type="OrthoDB" id="4028271at2759"/>